<dbReference type="InterPro" id="IPR005135">
    <property type="entry name" value="Endo/exonuclease/phosphatase"/>
</dbReference>
<accession>A0A0H5QS98</accession>
<reference evidence="2" key="1">
    <citation type="submission" date="2015-04" db="EMBL/GenBank/DDBJ databases">
        <title>The genome sequence of the plant pathogenic Rhizarian Plasmodiophora brassicae reveals insights in its biotrophic life cycle and the origin of chitin synthesis.</title>
        <authorList>
            <person name="Schwelm A."/>
            <person name="Fogelqvist J."/>
            <person name="Knaust A."/>
            <person name="Julke S."/>
            <person name="Lilja T."/>
            <person name="Dhandapani V."/>
            <person name="Bonilla-Rosso G."/>
            <person name="Karlsson M."/>
            <person name="Shevchenko A."/>
            <person name="Choi S.R."/>
            <person name="Kim H.G."/>
            <person name="Park J.Y."/>
            <person name="Lim Y.P."/>
            <person name="Ludwig-Muller J."/>
            <person name="Dixelius C."/>
        </authorList>
    </citation>
    <scope>NUCLEOTIDE SEQUENCE</scope>
    <source>
        <tissue evidence="2">Potato root galls</tissue>
    </source>
</reference>
<dbReference type="AlphaFoldDB" id="A0A0H5QS98"/>
<evidence type="ECO:0000259" key="1">
    <source>
        <dbReference type="Pfam" id="PF03372"/>
    </source>
</evidence>
<name>A0A0H5QS98_9EUKA</name>
<sequence length="333" mass="37368">MKAGSWNVEGLSATKQTNLIVYMKKTDSRIIILTETWLRHPNQVPQPKESRWARKDVIQREIHPQAKRGGGGISLIYDTNYFPNIQDSDFKFCRFARWLVFSSERLVIAGAYLNPSLTIDTFRLSLCALKACIAKADLGQRTLIIAGDFNARLGPITGDRVANNRCDPIMALIADMGLTLMNSALRRSPDRFTFISESGRSIPDLALILQGRHCSLSVHAPPANTPHQLLLITMPDELTPPAHDPTRWNWSRKAFAREPENVRCRAALEPVMEELVAAWAALGRHMDRQLTQDGESDPTTQAQVDELYATCCFRIREALTDIACWQPSTANRG</sequence>
<dbReference type="SUPFAM" id="SSF56219">
    <property type="entry name" value="DNase I-like"/>
    <property type="match status" value="1"/>
</dbReference>
<dbReference type="EMBL" id="HACM01004403">
    <property type="protein sequence ID" value="CRZ04845.1"/>
    <property type="molecule type" value="Transcribed_RNA"/>
</dbReference>
<dbReference type="Pfam" id="PF03372">
    <property type="entry name" value="Exo_endo_phos"/>
    <property type="match status" value="1"/>
</dbReference>
<organism evidence="2">
    <name type="scientific">Spongospora subterranea</name>
    <dbReference type="NCBI Taxonomy" id="70186"/>
    <lineage>
        <taxon>Eukaryota</taxon>
        <taxon>Sar</taxon>
        <taxon>Rhizaria</taxon>
        <taxon>Endomyxa</taxon>
        <taxon>Phytomyxea</taxon>
        <taxon>Plasmodiophorida</taxon>
        <taxon>Plasmodiophoridae</taxon>
        <taxon>Spongospora</taxon>
    </lineage>
</organism>
<dbReference type="GO" id="GO:0003824">
    <property type="term" value="F:catalytic activity"/>
    <property type="evidence" value="ECO:0007669"/>
    <property type="project" value="InterPro"/>
</dbReference>
<feature type="domain" description="Endonuclease/exonuclease/phosphatase" evidence="1">
    <location>
        <begin position="4"/>
        <end position="188"/>
    </location>
</feature>
<dbReference type="Gene3D" id="3.60.10.10">
    <property type="entry name" value="Endonuclease/exonuclease/phosphatase"/>
    <property type="match status" value="1"/>
</dbReference>
<evidence type="ECO:0000313" key="2">
    <source>
        <dbReference type="EMBL" id="CRZ04845.1"/>
    </source>
</evidence>
<proteinExistence type="predicted"/>
<dbReference type="InterPro" id="IPR036691">
    <property type="entry name" value="Endo/exonu/phosph_ase_sf"/>
</dbReference>
<protein>
    <recommendedName>
        <fullName evidence="1">Endonuclease/exonuclease/phosphatase domain-containing protein</fullName>
    </recommendedName>
</protein>